<comment type="caution">
    <text evidence="11">The sequence shown here is derived from an EMBL/GenBank/DDBJ whole genome shotgun (WGS) entry which is preliminary data.</text>
</comment>
<feature type="transmembrane region" description="Helical" evidence="10">
    <location>
        <begin position="23"/>
        <end position="42"/>
    </location>
</feature>
<evidence type="ECO:0000256" key="2">
    <source>
        <dbReference type="ARBA" id="ARBA00011085"/>
    </source>
</evidence>
<gene>
    <name evidence="11" type="ORF">CONPUDRAFT_65798</name>
</gene>
<feature type="transmembrane region" description="Helical" evidence="10">
    <location>
        <begin position="138"/>
        <end position="158"/>
    </location>
</feature>
<dbReference type="GeneID" id="19208448"/>
<feature type="non-terminal residue" evidence="11">
    <location>
        <position position="159"/>
    </location>
</feature>
<feature type="transmembrane region" description="Helical" evidence="10">
    <location>
        <begin position="93"/>
        <end position="118"/>
    </location>
</feature>
<evidence type="ECO:0000256" key="3">
    <source>
        <dbReference type="ARBA" id="ARBA00022507"/>
    </source>
</evidence>
<evidence type="ECO:0000313" key="12">
    <source>
        <dbReference type="Proteomes" id="UP000053558"/>
    </source>
</evidence>
<dbReference type="GO" id="GO:0000750">
    <property type="term" value="P:pheromone-dependent signal transduction involved in conjugation with cellular fusion"/>
    <property type="evidence" value="ECO:0007669"/>
    <property type="project" value="TreeGrafter"/>
</dbReference>
<dbReference type="RefSeq" id="XP_007774105.1">
    <property type="nucleotide sequence ID" value="XM_007775915.1"/>
</dbReference>
<dbReference type="EMBL" id="JH711588">
    <property type="protein sequence ID" value="EIW75492.1"/>
    <property type="molecule type" value="Genomic_DNA"/>
</dbReference>
<evidence type="ECO:0000256" key="6">
    <source>
        <dbReference type="ARBA" id="ARBA00023040"/>
    </source>
</evidence>
<evidence type="ECO:0000256" key="8">
    <source>
        <dbReference type="ARBA" id="ARBA00023170"/>
    </source>
</evidence>
<dbReference type="PANTHER" id="PTHR28097">
    <property type="entry name" value="PHEROMONE A FACTOR RECEPTOR"/>
    <property type="match status" value="1"/>
</dbReference>
<proteinExistence type="inferred from homology"/>
<dbReference type="OrthoDB" id="2874149at2759"/>
<evidence type="ECO:0000313" key="11">
    <source>
        <dbReference type="EMBL" id="EIW75492.1"/>
    </source>
</evidence>
<protein>
    <submittedName>
        <fullName evidence="11">Fungal pheromone STE3G-protein-coupled receptor</fullName>
    </submittedName>
</protein>
<dbReference type="KEGG" id="cput:CONPUDRAFT_65798"/>
<sequence length="159" mass="17260">MSTADTNCGVLQICLIAWNTGSVLYIMWTSVMCLTIAVNAAMWNGNVTDWAPAWCEISSRLAIGGEVALPVATLCINRRLYQILTLQYQRNCAACVVATDTFICLCIPAVCVVLYYVAQVNRYLLVEDFGCCPADGKYGASVLLVGVWPLVASIVSSIY</sequence>
<name>A0A5M3M894_CONPW</name>
<keyword evidence="5 10" id="KW-1133">Transmembrane helix</keyword>
<dbReference type="Pfam" id="PF02076">
    <property type="entry name" value="STE3"/>
    <property type="match status" value="1"/>
</dbReference>
<reference evidence="12" key="1">
    <citation type="journal article" date="2012" name="Science">
        <title>The Paleozoic origin of enzymatic lignin decomposition reconstructed from 31 fungal genomes.</title>
        <authorList>
            <person name="Floudas D."/>
            <person name="Binder M."/>
            <person name="Riley R."/>
            <person name="Barry K."/>
            <person name="Blanchette R.A."/>
            <person name="Henrissat B."/>
            <person name="Martinez A.T."/>
            <person name="Otillar R."/>
            <person name="Spatafora J.W."/>
            <person name="Yadav J.S."/>
            <person name="Aerts A."/>
            <person name="Benoit I."/>
            <person name="Boyd A."/>
            <person name="Carlson A."/>
            <person name="Copeland A."/>
            <person name="Coutinho P.M."/>
            <person name="de Vries R.P."/>
            <person name="Ferreira P."/>
            <person name="Findley K."/>
            <person name="Foster B."/>
            <person name="Gaskell J."/>
            <person name="Glotzer D."/>
            <person name="Gorecki P."/>
            <person name="Heitman J."/>
            <person name="Hesse C."/>
            <person name="Hori C."/>
            <person name="Igarashi K."/>
            <person name="Jurgens J.A."/>
            <person name="Kallen N."/>
            <person name="Kersten P."/>
            <person name="Kohler A."/>
            <person name="Kuees U."/>
            <person name="Kumar T.K.A."/>
            <person name="Kuo A."/>
            <person name="LaButti K."/>
            <person name="Larrondo L.F."/>
            <person name="Lindquist E."/>
            <person name="Ling A."/>
            <person name="Lombard V."/>
            <person name="Lucas S."/>
            <person name="Lundell T."/>
            <person name="Martin R."/>
            <person name="McLaughlin D.J."/>
            <person name="Morgenstern I."/>
            <person name="Morin E."/>
            <person name="Murat C."/>
            <person name="Nagy L.G."/>
            <person name="Nolan M."/>
            <person name="Ohm R.A."/>
            <person name="Patyshakuliyeva A."/>
            <person name="Rokas A."/>
            <person name="Ruiz-Duenas F.J."/>
            <person name="Sabat G."/>
            <person name="Salamov A."/>
            <person name="Samejima M."/>
            <person name="Schmutz J."/>
            <person name="Slot J.C."/>
            <person name="St John F."/>
            <person name="Stenlid J."/>
            <person name="Sun H."/>
            <person name="Sun S."/>
            <person name="Syed K."/>
            <person name="Tsang A."/>
            <person name="Wiebenga A."/>
            <person name="Young D."/>
            <person name="Pisabarro A."/>
            <person name="Eastwood D.C."/>
            <person name="Martin F."/>
            <person name="Cullen D."/>
            <person name="Grigoriev I.V."/>
            <person name="Hibbett D.S."/>
        </authorList>
    </citation>
    <scope>NUCLEOTIDE SEQUENCE [LARGE SCALE GENOMIC DNA]</scope>
    <source>
        <strain evidence="12">RWD-64-598 SS2</strain>
    </source>
</reference>
<dbReference type="InterPro" id="IPR001499">
    <property type="entry name" value="GPCR_STE3"/>
</dbReference>
<evidence type="ECO:0000256" key="1">
    <source>
        <dbReference type="ARBA" id="ARBA00004141"/>
    </source>
</evidence>
<keyword evidence="6" id="KW-0297">G-protein coupled receptor</keyword>
<keyword evidence="9" id="KW-0807">Transducer</keyword>
<evidence type="ECO:0000256" key="4">
    <source>
        <dbReference type="ARBA" id="ARBA00022692"/>
    </source>
</evidence>
<evidence type="ECO:0000256" key="7">
    <source>
        <dbReference type="ARBA" id="ARBA00023136"/>
    </source>
</evidence>
<evidence type="ECO:0000256" key="5">
    <source>
        <dbReference type="ARBA" id="ARBA00022989"/>
    </source>
</evidence>
<evidence type="ECO:0000256" key="9">
    <source>
        <dbReference type="ARBA" id="ARBA00023224"/>
    </source>
</evidence>
<keyword evidence="7 10" id="KW-0472">Membrane</keyword>
<organism evidence="11 12">
    <name type="scientific">Coniophora puteana (strain RWD-64-598)</name>
    <name type="common">Brown rot fungus</name>
    <dbReference type="NCBI Taxonomy" id="741705"/>
    <lineage>
        <taxon>Eukaryota</taxon>
        <taxon>Fungi</taxon>
        <taxon>Dikarya</taxon>
        <taxon>Basidiomycota</taxon>
        <taxon>Agaricomycotina</taxon>
        <taxon>Agaricomycetes</taxon>
        <taxon>Agaricomycetidae</taxon>
        <taxon>Boletales</taxon>
        <taxon>Coniophorineae</taxon>
        <taxon>Coniophoraceae</taxon>
        <taxon>Coniophora</taxon>
    </lineage>
</organism>
<keyword evidence="12" id="KW-1185">Reference proteome</keyword>
<dbReference type="AlphaFoldDB" id="A0A5M3M894"/>
<dbReference type="PRINTS" id="PR00899">
    <property type="entry name" value="GPCRSTE3"/>
</dbReference>
<accession>A0A5M3M894</accession>
<dbReference type="PANTHER" id="PTHR28097:SF1">
    <property type="entry name" value="PHEROMONE A FACTOR RECEPTOR"/>
    <property type="match status" value="1"/>
</dbReference>
<keyword evidence="4 10" id="KW-0812">Transmembrane</keyword>
<keyword evidence="8 11" id="KW-0675">Receptor</keyword>
<dbReference type="Proteomes" id="UP000053558">
    <property type="component" value="Unassembled WGS sequence"/>
</dbReference>
<dbReference type="OMA" id="CIAMELR"/>
<keyword evidence="3" id="KW-0589">Pheromone response</keyword>
<dbReference type="GO" id="GO:0005886">
    <property type="term" value="C:plasma membrane"/>
    <property type="evidence" value="ECO:0007669"/>
    <property type="project" value="TreeGrafter"/>
</dbReference>
<evidence type="ECO:0000256" key="10">
    <source>
        <dbReference type="SAM" id="Phobius"/>
    </source>
</evidence>
<comment type="subcellular location">
    <subcellularLocation>
        <location evidence="1">Membrane</location>
        <topology evidence="1">Multi-pass membrane protein</topology>
    </subcellularLocation>
</comment>
<comment type="similarity">
    <text evidence="2">Belongs to the G-protein coupled receptor 4 family.</text>
</comment>
<dbReference type="GO" id="GO:0004932">
    <property type="term" value="F:mating-type factor pheromone receptor activity"/>
    <property type="evidence" value="ECO:0007669"/>
    <property type="project" value="InterPro"/>
</dbReference>